<dbReference type="Pfam" id="PF24806">
    <property type="entry name" value="DUF7706"/>
    <property type="match status" value="1"/>
</dbReference>
<gene>
    <name evidence="1" type="ORF">INH39_07555</name>
    <name evidence="2" type="ORF">INH39_07585</name>
</gene>
<dbReference type="EMBL" id="CP063361">
    <property type="protein sequence ID" value="UOD31543.1"/>
    <property type="molecule type" value="Genomic_DNA"/>
</dbReference>
<reference evidence="2 3" key="1">
    <citation type="submission" date="2020-10" db="EMBL/GenBank/DDBJ databases">
        <title>Genome analysis of Massilia species.</title>
        <authorList>
            <person name="Jung D.-H."/>
        </authorList>
    </citation>
    <scope>NUCLEOTIDE SEQUENCE [LARGE SCALE GENOMIC DNA]</scope>
    <source>
        <strain evidence="3">sipir</strain>
        <strain evidence="2">Sipir</strain>
    </source>
</reference>
<evidence type="ECO:0000313" key="1">
    <source>
        <dbReference type="EMBL" id="UOD31538.1"/>
    </source>
</evidence>
<sequence length="60" mass="6775">MTIIEVELPDDLAIALAEFLKRVGYDDYRTLAVDQQQAYEMRDAGEKVRAALADKGYAPR</sequence>
<keyword evidence="3" id="KW-1185">Reference proteome</keyword>
<dbReference type="InterPro" id="IPR056123">
    <property type="entry name" value="DUF7706"/>
</dbReference>
<dbReference type="EMBL" id="CP063361">
    <property type="protein sequence ID" value="UOD31538.1"/>
    <property type="molecule type" value="Genomic_DNA"/>
</dbReference>
<accession>A0ABY4AA30</accession>
<dbReference type="Proteomes" id="UP000831532">
    <property type="component" value="Chromosome"/>
</dbReference>
<protein>
    <submittedName>
        <fullName evidence="2">Uncharacterized protein</fullName>
    </submittedName>
</protein>
<evidence type="ECO:0000313" key="2">
    <source>
        <dbReference type="EMBL" id="UOD31543.1"/>
    </source>
</evidence>
<proteinExistence type="predicted"/>
<name>A0ABY4AA30_9BURK</name>
<dbReference type="RefSeq" id="WP_243492661.1">
    <property type="nucleotide sequence ID" value="NZ_CP063361.1"/>
</dbReference>
<evidence type="ECO:0000313" key="3">
    <source>
        <dbReference type="Proteomes" id="UP000831532"/>
    </source>
</evidence>
<organism evidence="2 3">
    <name type="scientific">Massilia violaceinigra</name>
    <dbReference type="NCBI Taxonomy" id="2045208"/>
    <lineage>
        <taxon>Bacteria</taxon>
        <taxon>Pseudomonadati</taxon>
        <taxon>Pseudomonadota</taxon>
        <taxon>Betaproteobacteria</taxon>
        <taxon>Burkholderiales</taxon>
        <taxon>Oxalobacteraceae</taxon>
        <taxon>Telluria group</taxon>
        <taxon>Massilia</taxon>
    </lineage>
</organism>